<evidence type="ECO:0000313" key="11">
    <source>
        <dbReference type="Proteomes" id="UP000004184"/>
    </source>
</evidence>
<sequence>MTTTEFRVQGLPVSAIAEEFGTPLYVYDTDVLRHTYEELRALTHPAVDIYLSLKANPNISVCGYLGSLGAGAEVSSLVELETARRAGVAAEDTIFLGPGKTRAELEACVAAGLRAIVCESLEELAEVDEMAVSAGRADVPVMLRVNPDFHTKGSGLAMGGKPRQFGIDVALLRNAKRVLKGLRRTRVIGFHAYMGTRFLRHEDLIHNTREILAVASALAAETGIELDIVDFGGGFGIPYFDNEPDLNIPELAAGIDATVTRFLEDHPDCRLINELGRYLTARCGTYVTRALYVKESMGERFVVADGGTNHHMAAVGVGSFVKRNFPIRSLTRYHAEPTGAYTVTGPLCTPNDVIGKRVALPEVRPGDLIGVERSGAYGPSASPGLFLSHGFPAEVMVHEGTAHLVRRRDVLDDLLGKQHLIAF</sequence>
<protein>
    <submittedName>
        <fullName evidence="10">Diaminopimelate decarboxylase</fullName>
    </submittedName>
</protein>
<keyword evidence="11" id="KW-1185">Reference proteome</keyword>
<feature type="modified residue" description="N6-(pyridoxal phosphate)lysine" evidence="6">
    <location>
        <position position="54"/>
    </location>
</feature>
<dbReference type="InterPro" id="IPR000183">
    <property type="entry name" value="Orn/DAP/Arg_de-COase"/>
</dbReference>
<dbReference type="GO" id="GO:0009089">
    <property type="term" value="P:lysine biosynthetic process via diaminopimelate"/>
    <property type="evidence" value="ECO:0007669"/>
    <property type="project" value="InterPro"/>
</dbReference>
<dbReference type="PANTHER" id="PTHR43727:SF2">
    <property type="entry name" value="GROUP IV DECARBOXYLASE"/>
    <property type="match status" value="1"/>
</dbReference>
<evidence type="ECO:0000256" key="3">
    <source>
        <dbReference type="ARBA" id="ARBA00022898"/>
    </source>
</evidence>
<dbReference type="InterPro" id="IPR022644">
    <property type="entry name" value="De-COase2_N"/>
</dbReference>
<dbReference type="SUPFAM" id="SSF51419">
    <property type="entry name" value="PLP-binding barrel"/>
    <property type="match status" value="1"/>
</dbReference>
<dbReference type="Gene3D" id="2.40.37.10">
    <property type="entry name" value="Lyase, Ornithine Decarboxylase, Chain A, domain 1"/>
    <property type="match status" value="1"/>
</dbReference>
<dbReference type="InterPro" id="IPR009006">
    <property type="entry name" value="Ala_racemase/Decarboxylase_C"/>
</dbReference>
<accession>D9WZ61</accession>
<dbReference type="PRINTS" id="PR01179">
    <property type="entry name" value="ODADCRBXLASE"/>
</dbReference>
<proteinExistence type="inferred from homology"/>
<organism evidence="10 11">
    <name type="scientific">Streptomyces viridochromogenes (strain DSM 40736 / JCM 4977 / BCRC 1201 / Tue 494)</name>
    <dbReference type="NCBI Taxonomy" id="591159"/>
    <lineage>
        <taxon>Bacteria</taxon>
        <taxon>Bacillati</taxon>
        <taxon>Actinomycetota</taxon>
        <taxon>Actinomycetes</taxon>
        <taxon>Kitasatosporales</taxon>
        <taxon>Streptomycetaceae</taxon>
        <taxon>Streptomyces</taxon>
    </lineage>
</organism>
<evidence type="ECO:0000256" key="1">
    <source>
        <dbReference type="ARBA" id="ARBA00001933"/>
    </source>
</evidence>
<dbReference type="SUPFAM" id="SSF50621">
    <property type="entry name" value="Alanine racemase C-terminal domain-like"/>
    <property type="match status" value="1"/>
</dbReference>
<dbReference type="STRING" id="591159.SSQG_05882"/>
<dbReference type="GO" id="GO:0008836">
    <property type="term" value="F:diaminopimelate decarboxylase activity"/>
    <property type="evidence" value="ECO:0007669"/>
    <property type="project" value="InterPro"/>
</dbReference>
<evidence type="ECO:0000256" key="5">
    <source>
        <dbReference type="ARBA" id="ARBA00023239"/>
    </source>
</evidence>
<reference evidence="11" key="1">
    <citation type="submission" date="2009-02" db="EMBL/GenBank/DDBJ databases">
        <title>Annotation of Streptomyces viridochromogenes strain DSM 40736.</title>
        <authorList>
            <consortium name="The Broad Institute Genome Sequencing Platform"/>
            <consortium name="Broad Institute Microbial Sequencing Center"/>
            <person name="Fischbach M."/>
            <person name="Godfrey P."/>
            <person name="Ward D."/>
            <person name="Young S."/>
            <person name="Zeng Q."/>
            <person name="Koehrsen M."/>
            <person name="Alvarado L."/>
            <person name="Berlin A.M."/>
            <person name="Bochicchio J."/>
            <person name="Borenstein D."/>
            <person name="Chapman S.B."/>
            <person name="Chen Z."/>
            <person name="Engels R."/>
            <person name="Freedman E."/>
            <person name="Gellesch M."/>
            <person name="Goldberg J."/>
            <person name="Griggs A."/>
            <person name="Gujja S."/>
            <person name="Heilman E.R."/>
            <person name="Heiman D.I."/>
            <person name="Hepburn T.A."/>
            <person name="Howarth C."/>
            <person name="Jen D."/>
            <person name="Larson L."/>
            <person name="Lewis B."/>
            <person name="Mehta T."/>
            <person name="Park D."/>
            <person name="Pearson M."/>
            <person name="Richards J."/>
            <person name="Roberts A."/>
            <person name="Saif S."/>
            <person name="Shea T.D."/>
            <person name="Shenoy N."/>
            <person name="Sisk P."/>
            <person name="Stolte C."/>
            <person name="Sykes S.N."/>
            <person name="Thomson T."/>
            <person name="Walk T."/>
            <person name="White J."/>
            <person name="Yandava C."/>
            <person name="Straight P."/>
            <person name="Clardy J."/>
            <person name="Hung D."/>
            <person name="Kolter R."/>
            <person name="Mekalanos J."/>
            <person name="Walker S."/>
            <person name="Walsh C.T."/>
            <person name="Wieland-Brown L.C."/>
            <person name="Haas B."/>
            <person name="Nusbaum C."/>
            <person name="Birren B."/>
        </authorList>
    </citation>
    <scope>NUCLEOTIDE SEQUENCE [LARGE SCALE GENOMIC DNA]</scope>
    <source>
        <strain evidence="11">DSM 40736 / JCM 4977 / BCRC 1201 / Tue 494</strain>
    </source>
</reference>
<evidence type="ECO:0000256" key="7">
    <source>
        <dbReference type="RuleBase" id="RU003737"/>
    </source>
</evidence>
<dbReference type="eggNOG" id="COG0019">
    <property type="taxonomic scope" value="Bacteria"/>
</dbReference>
<dbReference type="Pfam" id="PF00278">
    <property type="entry name" value="Orn_DAP_Arg_deC"/>
    <property type="match status" value="1"/>
</dbReference>
<evidence type="ECO:0000256" key="4">
    <source>
        <dbReference type="ARBA" id="ARBA00023154"/>
    </source>
</evidence>
<dbReference type="HOGENOM" id="CLU_026444_0_3_11"/>
<dbReference type="PANTHER" id="PTHR43727">
    <property type="entry name" value="DIAMINOPIMELATE DECARBOXYLASE"/>
    <property type="match status" value="1"/>
</dbReference>
<evidence type="ECO:0000259" key="8">
    <source>
        <dbReference type="Pfam" id="PF00278"/>
    </source>
</evidence>
<keyword evidence="3 6" id="KW-0663">Pyridoxal phosphate</keyword>
<gene>
    <name evidence="10" type="ORF">SSQG_05882</name>
</gene>
<evidence type="ECO:0000259" key="9">
    <source>
        <dbReference type="Pfam" id="PF02784"/>
    </source>
</evidence>
<comment type="similarity">
    <text evidence="7">Belongs to the Orn/Lys/Arg decarboxylase class-II family.</text>
</comment>
<evidence type="ECO:0000313" key="10">
    <source>
        <dbReference type="EMBL" id="EFL35364.1"/>
    </source>
</evidence>
<dbReference type="InterPro" id="IPR022643">
    <property type="entry name" value="De-COase2_C"/>
</dbReference>
<dbReference type="PRINTS" id="PR01181">
    <property type="entry name" value="DAPDCRBXLASE"/>
</dbReference>
<feature type="domain" description="Orn/DAP/Arg decarboxylase 2 C-terminal" evidence="8">
    <location>
        <begin position="24"/>
        <end position="375"/>
    </location>
</feature>
<dbReference type="RefSeq" id="WP_003993492.1">
    <property type="nucleotide sequence ID" value="NZ_GG657757.1"/>
</dbReference>
<dbReference type="InterPro" id="IPR002986">
    <property type="entry name" value="DAP_deCOOHase_LysA"/>
</dbReference>
<evidence type="ECO:0000256" key="6">
    <source>
        <dbReference type="PIRSR" id="PIRSR600183-50"/>
    </source>
</evidence>
<dbReference type="Gene3D" id="3.20.20.10">
    <property type="entry name" value="Alanine racemase"/>
    <property type="match status" value="1"/>
</dbReference>
<evidence type="ECO:0000256" key="2">
    <source>
        <dbReference type="ARBA" id="ARBA00022793"/>
    </source>
</evidence>
<dbReference type="Pfam" id="PF02784">
    <property type="entry name" value="Orn_Arg_deC_N"/>
    <property type="match status" value="1"/>
</dbReference>
<dbReference type="EMBL" id="GG657757">
    <property type="protein sequence ID" value="EFL35364.1"/>
    <property type="molecule type" value="Genomic_DNA"/>
</dbReference>
<keyword evidence="4" id="KW-0457">Lysine biosynthesis</keyword>
<feature type="active site" description="Proton donor" evidence="6">
    <location>
        <position position="348"/>
    </location>
</feature>
<dbReference type="InterPro" id="IPR029066">
    <property type="entry name" value="PLP-binding_barrel"/>
</dbReference>
<dbReference type="OrthoDB" id="9802241at2"/>
<dbReference type="Proteomes" id="UP000004184">
    <property type="component" value="Unassembled WGS sequence"/>
</dbReference>
<dbReference type="CDD" id="cd06839">
    <property type="entry name" value="PLPDE_III_Btrk_like"/>
    <property type="match status" value="1"/>
</dbReference>
<keyword evidence="4" id="KW-0028">Amino-acid biosynthesis</keyword>
<name>D9WZ61_STRVT</name>
<keyword evidence="5" id="KW-0456">Lyase</keyword>
<feature type="domain" description="Orn/DAP/Arg decarboxylase 2 N-terminal" evidence="9">
    <location>
        <begin position="45"/>
        <end position="281"/>
    </location>
</feature>
<dbReference type="AlphaFoldDB" id="D9WZ61"/>
<keyword evidence="2" id="KW-0210">Decarboxylase</keyword>
<comment type="cofactor">
    <cofactor evidence="1 6">
        <name>pyridoxal 5'-phosphate</name>
        <dbReference type="ChEBI" id="CHEBI:597326"/>
    </cofactor>
</comment>